<dbReference type="Proteomes" id="UP000261166">
    <property type="component" value="Unassembled WGS sequence"/>
</dbReference>
<evidence type="ECO:0000259" key="3">
    <source>
        <dbReference type="Pfam" id="PF00905"/>
    </source>
</evidence>
<dbReference type="PANTHER" id="PTHR34978:SF3">
    <property type="entry name" value="SLR0241 PROTEIN"/>
    <property type="match status" value="1"/>
</dbReference>
<dbReference type="GeneID" id="97989493"/>
<dbReference type="RefSeq" id="WP_025490836.1">
    <property type="nucleotide sequence ID" value="NZ_JBKXRP010000031.1"/>
</dbReference>
<proteinExistence type="inferred from homology"/>
<dbReference type="OrthoDB" id="9762883at2"/>
<dbReference type="InterPro" id="IPR001460">
    <property type="entry name" value="PCN-bd_Tpept"/>
</dbReference>
<name>A0A3E3HYI2_9FIRM</name>
<keyword evidence="2" id="KW-1133">Transmembrane helix</keyword>
<evidence type="ECO:0000256" key="2">
    <source>
        <dbReference type="SAM" id="Phobius"/>
    </source>
</evidence>
<dbReference type="SUPFAM" id="SSF56601">
    <property type="entry name" value="beta-lactamase/transpeptidase-like"/>
    <property type="match status" value="1"/>
</dbReference>
<evidence type="ECO:0000256" key="1">
    <source>
        <dbReference type="ARBA" id="ARBA00011075"/>
    </source>
</evidence>
<comment type="similarity">
    <text evidence="1">Belongs to the peptidase M56 family.</text>
</comment>
<keyword evidence="2" id="KW-0472">Membrane</keyword>
<dbReference type="Proteomes" id="UP000260812">
    <property type="component" value="Unassembled WGS sequence"/>
</dbReference>
<dbReference type="Pfam" id="PF05569">
    <property type="entry name" value="Peptidase_M56"/>
    <property type="match status" value="1"/>
</dbReference>
<dbReference type="Gene3D" id="3.40.710.10">
    <property type="entry name" value="DD-peptidase/beta-lactamase superfamily"/>
    <property type="match status" value="1"/>
</dbReference>
<reference evidence="5 8" key="1">
    <citation type="submission" date="2018-08" db="EMBL/GenBank/DDBJ databases">
        <title>A genome reference for cultivated species of the human gut microbiota.</title>
        <authorList>
            <person name="Zou Y."/>
            <person name="Xue W."/>
            <person name="Luo G."/>
        </authorList>
    </citation>
    <scope>NUCLEOTIDE SEQUENCE [LARGE SCALE GENOMIC DNA]</scope>
    <source>
        <strain evidence="6 8">AF26-4BH</strain>
        <strain evidence="5">TF05-5AC</strain>
    </source>
</reference>
<gene>
    <name evidence="5" type="primary">blaR1</name>
    <name evidence="6" type="ORF">DWY69_25450</name>
    <name evidence="5" type="ORF">DXC51_22190</name>
</gene>
<dbReference type="InterPro" id="IPR012338">
    <property type="entry name" value="Beta-lactam/transpept-like"/>
</dbReference>
<dbReference type="AlphaFoldDB" id="A0A3E3HYI2"/>
<evidence type="ECO:0000313" key="6">
    <source>
        <dbReference type="EMBL" id="RGE65665.1"/>
    </source>
</evidence>
<feature type="transmembrane region" description="Helical" evidence="2">
    <location>
        <begin position="111"/>
        <end position="131"/>
    </location>
</feature>
<dbReference type="PANTHER" id="PTHR34978">
    <property type="entry name" value="POSSIBLE SENSOR-TRANSDUCER PROTEIN BLAR"/>
    <property type="match status" value="1"/>
</dbReference>
<dbReference type="GO" id="GO:0008658">
    <property type="term" value="F:penicillin binding"/>
    <property type="evidence" value="ECO:0007669"/>
    <property type="project" value="InterPro"/>
</dbReference>
<sequence>MSDFMIRFLMNNLFLSLLTVSFLGIKQLLGRVLTHRMQYSLWYCFLMLLAAPFLSLIPADFLKLPGGADLLHSSLALLPSLQEGAGARALASEGQFSDFAVSVSRRTSSGAGRALFLLWLPGIMVMLFRVIKTQAELYRIRQSALPLQNLEVRALYGECLREMKLKKPVPVYSTAFLKSPVITGLFFPRIYVPIHLISDFNSVDMRYMLLHELQHYKHKDAFGNHLMNLAGILYWFNPFVWSALKEMQNDREAACDTSVLELLGEKEYVAYGNTLISLAEKISLRPFPFTAGMSGSMKQLKRRIRSIASYKAPSFRQKALSAAVFTFISLLLFSFTPYLSVRAAQDEDALTTAALKNVVSVDYGEYFGDLDGSFVLYDMQEDTWYVYNRAQAERRISPDSTYKVYDALFGLEEGVIAPDASVLPWDGTAYPFAAWNSDQDLASAMENSVNWYFQSIDSRLGAGRVQDYLHKISYGNQDSSAGLSSYWLEASLKISPMEQTALLIKLYRNDFGFAPANIRAVKDAMLLSQTPDGSLYGKTGTGRVDGKDVNGWFVGYVETRGQVYCFAANIQGSDGAAGSRAAEITEDILSRLGISYQSGSTFSGESMMRLETY</sequence>
<accession>A0A3E3HYI2</accession>
<organism evidence="5 7">
    <name type="scientific">Eisenbergiella massiliensis</name>
    <dbReference type="NCBI Taxonomy" id="1720294"/>
    <lineage>
        <taxon>Bacteria</taxon>
        <taxon>Bacillati</taxon>
        <taxon>Bacillota</taxon>
        <taxon>Clostridia</taxon>
        <taxon>Lachnospirales</taxon>
        <taxon>Lachnospiraceae</taxon>
        <taxon>Eisenbergiella</taxon>
    </lineage>
</organism>
<dbReference type="EMBL" id="QVLU01000033">
    <property type="protein sequence ID" value="RGE65665.1"/>
    <property type="molecule type" value="Genomic_DNA"/>
</dbReference>
<keyword evidence="7" id="KW-1185">Reference proteome</keyword>
<feature type="domain" description="Penicillin-binding protein transpeptidase" evidence="3">
    <location>
        <begin position="387"/>
        <end position="589"/>
    </location>
</feature>
<keyword evidence="2" id="KW-0812">Transmembrane</keyword>
<feature type="transmembrane region" description="Helical" evidence="2">
    <location>
        <begin position="40"/>
        <end position="58"/>
    </location>
</feature>
<dbReference type="InterPro" id="IPR008756">
    <property type="entry name" value="Peptidase_M56"/>
</dbReference>
<evidence type="ECO:0000313" key="5">
    <source>
        <dbReference type="EMBL" id="RGE56872.1"/>
    </source>
</evidence>
<feature type="domain" description="Peptidase M56" evidence="4">
    <location>
        <begin position="11"/>
        <end position="306"/>
    </location>
</feature>
<evidence type="ECO:0000313" key="7">
    <source>
        <dbReference type="Proteomes" id="UP000260812"/>
    </source>
</evidence>
<protein>
    <submittedName>
        <fullName evidence="5">BlaR1 family beta-lactam sensor/signal transducer</fullName>
    </submittedName>
</protein>
<evidence type="ECO:0000259" key="4">
    <source>
        <dbReference type="Pfam" id="PF05569"/>
    </source>
</evidence>
<evidence type="ECO:0000313" key="8">
    <source>
        <dbReference type="Proteomes" id="UP000261166"/>
    </source>
</evidence>
<feature type="transmembrane region" description="Helical" evidence="2">
    <location>
        <begin position="319"/>
        <end position="339"/>
    </location>
</feature>
<dbReference type="Pfam" id="PF00905">
    <property type="entry name" value="Transpeptidase"/>
    <property type="match status" value="1"/>
</dbReference>
<dbReference type="CDD" id="cd07341">
    <property type="entry name" value="M56_BlaR1_MecR1_like"/>
    <property type="match status" value="1"/>
</dbReference>
<comment type="caution">
    <text evidence="5">The sequence shown here is derived from an EMBL/GenBank/DDBJ whole genome shotgun (WGS) entry which is preliminary data.</text>
</comment>
<dbReference type="NCBIfam" id="NF000326">
    <property type="entry name" value="blaR1_generic"/>
    <property type="match status" value="1"/>
</dbReference>
<dbReference type="EMBL" id="QVLV01000020">
    <property type="protein sequence ID" value="RGE56872.1"/>
    <property type="molecule type" value="Genomic_DNA"/>
</dbReference>
<dbReference type="InterPro" id="IPR052173">
    <property type="entry name" value="Beta-lactam_resp_regulator"/>
</dbReference>